<dbReference type="InterPro" id="IPR017751">
    <property type="entry name" value="G3P_DH_NAD-dep_euk"/>
</dbReference>
<evidence type="ECO:0000256" key="8">
    <source>
        <dbReference type="RuleBase" id="RU361243"/>
    </source>
</evidence>
<reference evidence="12" key="1">
    <citation type="submission" date="2021-01" db="EMBL/GenBank/DDBJ databases">
        <authorList>
            <person name="Corre E."/>
            <person name="Pelletier E."/>
            <person name="Niang G."/>
            <person name="Scheremetjew M."/>
            <person name="Finn R."/>
            <person name="Kale V."/>
            <person name="Holt S."/>
            <person name="Cochrane G."/>
            <person name="Meng A."/>
            <person name="Brown T."/>
            <person name="Cohen L."/>
        </authorList>
    </citation>
    <scope>NUCLEOTIDE SEQUENCE</scope>
    <source>
        <strain evidence="12">CCMP645</strain>
    </source>
</reference>
<feature type="active site" description="Proton acceptor" evidence="5">
    <location>
        <position position="216"/>
    </location>
</feature>
<comment type="similarity">
    <text evidence="1 7">Belongs to the NAD-dependent glycerol-3-phosphate dehydrogenase family.</text>
</comment>
<dbReference type="EMBL" id="HBIZ01044822">
    <property type="protein sequence ID" value="CAE0776049.1"/>
    <property type="molecule type" value="Transcribed_RNA"/>
</dbReference>
<comment type="catalytic activity">
    <reaction evidence="4 8">
        <text>sn-glycerol 3-phosphate + NAD(+) = dihydroxyacetone phosphate + NADH + H(+)</text>
        <dbReference type="Rhea" id="RHEA:11092"/>
        <dbReference type="ChEBI" id="CHEBI:15378"/>
        <dbReference type="ChEBI" id="CHEBI:57540"/>
        <dbReference type="ChEBI" id="CHEBI:57597"/>
        <dbReference type="ChEBI" id="CHEBI:57642"/>
        <dbReference type="ChEBI" id="CHEBI:57945"/>
        <dbReference type="EC" id="1.1.1.8"/>
    </reaction>
</comment>
<feature type="binding site" evidence="6">
    <location>
        <begin position="19"/>
        <end position="24"/>
    </location>
    <ligand>
        <name>NAD(+)</name>
        <dbReference type="ChEBI" id="CHEBI:57540"/>
    </ligand>
</feature>
<keyword evidence="3 6" id="KW-0520">NAD</keyword>
<dbReference type="PIRSF" id="PIRSF000114">
    <property type="entry name" value="Glycerol-3-P_dh"/>
    <property type="match status" value="1"/>
</dbReference>
<keyword evidence="9" id="KW-0812">Transmembrane</keyword>
<gene>
    <name evidence="12" type="ORF">PCAR00345_LOCUS28685</name>
</gene>
<feature type="domain" description="Glycerol-3-phosphate dehydrogenase NAD-dependent N-terminal" evidence="10">
    <location>
        <begin position="15"/>
        <end position="184"/>
    </location>
</feature>
<dbReference type="Gene3D" id="1.10.1040.10">
    <property type="entry name" value="N-(1-d-carboxylethyl)-l-norvaline Dehydrogenase, domain 2"/>
    <property type="match status" value="1"/>
</dbReference>
<dbReference type="InterPro" id="IPR006109">
    <property type="entry name" value="G3P_DH_NAD-dep_C"/>
</dbReference>
<dbReference type="InterPro" id="IPR013328">
    <property type="entry name" value="6PGD_dom2"/>
</dbReference>
<evidence type="ECO:0000256" key="9">
    <source>
        <dbReference type="SAM" id="Phobius"/>
    </source>
</evidence>
<keyword evidence="2 7" id="KW-0560">Oxidoreductase</keyword>
<dbReference type="GO" id="GO:0005975">
    <property type="term" value="P:carbohydrate metabolic process"/>
    <property type="evidence" value="ECO:0007669"/>
    <property type="project" value="InterPro"/>
</dbReference>
<evidence type="ECO:0000256" key="5">
    <source>
        <dbReference type="PIRSR" id="PIRSR000114-1"/>
    </source>
</evidence>
<sequence length="416" mass="45543">MPSKPLKVTNFSHRVCIVGGGSWGTAIATVVAENCSRHPQLLSRVTMWVHDEEMPAGGTLASSINASHYNQKYLPGVRLPDNVVAEPDLERAAHGATLLVLVVPVEYLSRGILVRLLENAAPNCRAVSLIKGLLFEDGKPALISKWVEKELQGMDVSVLMGANIASEVGAGQFCEATLGCNDPKAGPIWQLVFNLERFRINVVMDAAGVELCGALKNIVALGAGFCDGLGYGANTKAAIVRIGLEEMMRFCRIFFRVDTSTFFESCGVAELIASAYGGRTRKVASAFVTTGKSWQQLEVELLGGQKLQDMQRFKDVMAALKKHGVEDKFPLFSKIYRIAYENAPCEEIVKLPERVAWRQKVKTRIVPRWLAVLLAVIVVIAALYVYAAWLDIRALEYGACRTMKALNGAEHGTCKW</sequence>
<dbReference type="AlphaFoldDB" id="A0A7S4BT47"/>
<dbReference type="GO" id="GO:0042803">
    <property type="term" value="F:protein homodimerization activity"/>
    <property type="evidence" value="ECO:0007669"/>
    <property type="project" value="InterPro"/>
</dbReference>
<dbReference type="GO" id="GO:0005829">
    <property type="term" value="C:cytosol"/>
    <property type="evidence" value="ECO:0007669"/>
    <property type="project" value="TreeGrafter"/>
</dbReference>
<dbReference type="GO" id="GO:0046168">
    <property type="term" value="P:glycerol-3-phosphate catabolic process"/>
    <property type="evidence" value="ECO:0007669"/>
    <property type="project" value="UniProtKB-UniRule"/>
</dbReference>
<dbReference type="GO" id="GO:0051287">
    <property type="term" value="F:NAD binding"/>
    <property type="evidence" value="ECO:0007669"/>
    <property type="project" value="UniProtKB-UniRule"/>
</dbReference>
<dbReference type="Gene3D" id="3.40.50.720">
    <property type="entry name" value="NAD(P)-binding Rossmann-like Domain"/>
    <property type="match status" value="1"/>
</dbReference>
<organism evidence="12">
    <name type="scientific">Chrysotila carterae</name>
    <name type="common">Marine alga</name>
    <name type="synonym">Syracosphaera carterae</name>
    <dbReference type="NCBI Taxonomy" id="13221"/>
    <lineage>
        <taxon>Eukaryota</taxon>
        <taxon>Haptista</taxon>
        <taxon>Haptophyta</taxon>
        <taxon>Prymnesiophyceae</taxon>
        <taxon>Isochrysidales</taxon>
        <taxon>Isochrysidaceae</taxon>
        <taxon>Chrysotila</taxon>
    </lineage>
</organism>
<feature type="binding site" evidence="6">
    <location>
        <position position="306"/>
    </location>
    <ligand>
        <name>NAD(+)</name>
        <dbReference type="ChEBI" id="CHEBI:57540"/>
    </ligand>
</feature>
<dbReference type="SUPFAM" id="SSF48179">
    <property type="entry name" value="6-phosphogluconate dehydrogenase C-terminal domain-like"/>
    <property type="match status" value="1"/>
</dbReference>
<feature type="binding site" evidence="6">
    <location>
        <position position="279"/>
    </location>
    <ligand>
        <name>NAD(+)</name>
        <dbReference type="ChEBI" id="CHEBI:57540"/>
    </ligand>
</feature>
<proteinExistence type="inferred from homology"/>
<accession>A0A7S4BT47</accession>
<dbReference type="InterPro" id="IPR008927">
    <property type="entry name" value="6-PGluconate_DH-like_C_sf"/>
</dbReference>
<evidence type="ECO:0000259" key="10">
    <source>
        <dbReference type="Pfam" id="PF01210"/>
    </source>
</evidence>
<evidence type="ECO:0000256" key="7">
    <source>
        <dbReference type="RuleBase" id="RU000437"/>
    </source>
</evidence>
<evidence type="ECO:0000256" key="4">
    <source>
        <dbReference type="ARBA" id="ARBA00048683"/>
    </source>
</evidence>
<protein>
    <recommendedName>
        <fullName evidence="8">Glycerol-3-phosphate dehydrogenase [NAD(+)]</fullName>
        <ecNumber evidence="8">1.1.1.8</ecNumber>
    </recommendedName>
</protein>
<evidence type="ECO:0000256" key="6">
    <source>
        <dbReference type="PIRSR" id="PIRSR000114-3"/>
    </source>
</evidence>
<dbReference type="InterPro" id="IPR036291">
    <property type="entry name" value="NAD(P)-bd_dom_sf"/>
</dbReference>
<dbReference type="Pfam" id="PF01210">
    <property type="entry name" value="NAD_Gly3P_dh_N"/>
    <property type="match status" value="1"/>
</dbReference>
<dbReference type="GO" id="GO:0141152">
    <property type="term" value="F:glycerol-3-phosphate dehydrogenase (NAD+) activity"/>
    <property type="evidence" value="ECO:0007669"/>
    <property type="project" value="UniProtKB-UniRule"/>
</dbReference>
<feature type="binding site" evidence="6">
    <location>
        <position position="308"/>
    </location>
    <ligand>
        <name>NAD(+)</name>
        <dbReference type="ChEBI" id="CHEBI:57540"/>
    </ligand>
</feature>
<keyword evidence="9" id="KW-1133">Transmembrane helix</keyword>
<dbReference type="PRINTS" id="PR00077">
    <property type="entry name" value="GPDHDRGNASE"/>
</dbReference>
<dbReference type="PANTHER" id="PTHR11728">
    <property type="entry name" value="GLYCEROL-3-PHOSPHATE DEHYDROGENASE"/>
    <property type="match status" value="1"/>
</dbReference>
<dbReference type="SUPFAM" id="SSF51735">
    <property type="entry name" value="NAD(P)-binding Rossmann-fold domains"/>
    <property type="match status" value="1"/>
</dbReference>
<dbReference type="InterPro" id="IPR006168">
    <property type="entry name" value="G3P_DH_NAD-dep"/>
</dbReference>
<dbReference type="EC" id="1.1.1.8" evidence="8"/>
<name>A0A7S4BT47_CHRCT</name>
<feature type="transmembrane region" description="Helical" evidence="9">
    <location>
        <begin position="369"/>
        <end position="389"/>
    </location>
</feature>
<dbReference type="PANTHER" id="PTHR11728:SF8">
    <property type="entry name" value="GLYCEROL-3-PHOSPHATE DEHYDROGENASE [NAD(+)]-RELATED"/>
    <property type="match status" value="1"/>
</dbReference>
<dbReference type="Pfam" id="PF07479">
    <property type="entry name" value="NAD_Gly3P_dh_C"/>
    <property type="match status" value="1"/>
</dbReference>
<evidence type="ECO:0000259" key="11">
    <source>
        <dbReference type="Pfam" id="PF07479"/>
    </source>
</evidence>
<feature type="domain" description="Glycerol-3-phosphate dehydrogenase NAD-dependent C-terminal" evidence="11">
    <location>
        <begin position="205"/>
        <end position="350"/>
    </location>
</feature>
<evidence type="ECO:0000313" key="12">
    <source>
        <dbReference type="EMBL" id="CAE0776049.1"/>
    </source>
</evidence>
<dbReference type="PROSITE" id="PS00957">
    <property type="entry name" value="NAD_G3PDH"/>
    <property type="match status" value="1"/>
</dbReference>
<feature type="binding site" evidence="6">
    <location>
        <position position="165"/>
    </location>
    <ligand>
        <name>NAD(+)</name>
        <dbReference type="ChEBI" id="CHEBI:57540"/>
    </ligand>
</feature>
<evidence type="ECO:0000256" key="2">
    <source>
        <dbReference type="ARBA" id="ARBA00023002"/>
    </source>
</evidence>
<dbReference type="FunFam" id="1.10.1040.10:FF:000004">
    <property type="entry name" value="Glycerol-3-phosphate dehydrogenase [NAD(+)]"/>
    <property type="match status" value="1"/>
</dbReference>
<evidence type="ECO:0000256" key="1">
    <source>
        <dbReference type="ARBA" id="ARBA00011009"/>
    </source>
</evidence>
<keyword evidence="9" id="KW-0472">Membrane</keyword>
<evidence type="ECO:0000256" key="3">
    <source>
        <dbReference type="ARBA" id="ARBA00023027"/>
    </source>
</evidence>
<dbReference type="NCBIfam" id="TIGR03376">
    <property type="entry name" value="glycerol3P_DH"/>
    <property type="match status" value="1"/>
</dbReference>
<dbReference type="InterPro" id="IPR011128">
    <property type="entry name" value="G3P_DH_NAD-dep_N"/>
</dbReference>